<evidence type="ECO:0000259" key="1">
    <source>
        <dbReference type="Pfam" id="PF08241"/>
    </source>
</evidence>
<protein>
    <submittedName>
        <fullName evidence="2">Ubiquinone/menaquinone biosynthesis C-methylase UbiE</fullName>
    </submittedName>
</protein>
<reference evidence="2 3" key="1">
    <citation type="submission" date="2021-03" db="EMBL/GenBank/DDBJ databases">
        <title>Genomic Encyclopedia of Type Strains, Phase IV (KMG-IV): sequencing the most valuable type-strain genomes for metagenomic binning, comparative biology and taxonomic classification.</title>
        <authorList>
            <person name="Goeker M."/>
        </authorList>
    </citation>
    <scope>NUCLEOTIDE SEQUENCE [LARGE SCALE GENOMIC DNA]</scope>
    <source>
        <strain evidence="2 3">DSM 24004</strain>
    </source>
</reference>
<dbReference type="Gene3D" id="3.40.50.150">
    <property type="entry name" value="Vaccinia Virus protein VP39"/>
    <property type="match status" value="1"/>
</dbReference>
<accession>A0ABS4GDU8</accession>
<dbReference type="SUPFAM" id="SSF53335">
    <property type="entry name" value="S-adenosyl-L-methionine-dependent methyltransferases"/>
    <property type="match status" value="1"/>
</dbReference>
<dbReference type="EMBL" id="JAGGKS010000004">
    <property type="protein sequence ID" value="MBP1925873.1"/>
    <property type="molecule type" value="Genomic_DNA"/>
</dbReference>
<keyword evidence="2" id="KW-0830">Ubiquinone</keyword>
<evidence type="ECO:0000313" key="3">
    <source>
        <dbReference type="Proteomes" id="UP001519342"/>
    </source>
</evidence>
<organism evidence="2 3">
    <name type="scientific">Sedimentibacter acidaminivorans</name>
    <dbReference type="NCBI Taxonomy" id="913099"/>
    <lineage>
        <taxon>Bacteria</taxon>
        <taxon>Bacillati</taxon>
        <taxon>Bacillota</taxon>
        <taxon>Tissierellia</taxon>
        <taxon>Sedimentibacter</taxon>
    </lineage>
</organism>
<sequence length="234" mass="26519">MKGLNEKLCNMKFGSILDIATRDGAFIKRLVNNLSGYDEITGIDISNEGFEKAEAEFAGNNKIRFQVMDGCHTNFPNKYFDLVCISNSLHHVNDIPALLKEILRIKKDDGIILISEMPADGQSGSSLTHALIHNLDCLIDTYSGVYHHQTYSHKEILEFISDAGMRVEDDFDDLEVNLLKNESIAKRVDKALIKVNKWKDSENYEELHKVAMKIKENYNNYGASPAIQYIIFAK</sequence>
<name>A0ABS4GDU8_9FIRM</name>
<comment type="caution">
    <text evidence="2">The sequence shown here is derived from an EMBL/GenBank/DDBJ whole genome shotgun (WGS) entry which is preliminary data.</text>
</comment>
<dbReference type="PANTHER" id="PTHR43861">
    <property type="entry name" value="TRANS-ACONITATE 2-METHYLTRANSFERASE-RELATED"/>
    <property type="match status" value="1"/>
</dbReference>
<dbReference type="InterPro" id="IPR013216">
    <property type="entry name" value="Methyltransf_11"/>
</dbReference>
<dbReference type="InterPro" id="IPR029063">
    <property type="entry name" value="SAM-dependent_MTases_sf"/>
</dbReference>
<proteinExistence type="predicted"/>
<evidence type="ECO:0000313" key="2">
    <source>
        <dbReference type="EMBL" id="MBP1925873.1"/>
    </source>
</evidence>
<keyword evidence="3" id="KW-1185">Reference proteome</keyword>
<gene>
    <name evidence="2" type="ORF">J2Z76_001734</name>
</gene>
<dbReference type="Proteomes" id="UP001519342">
    <property type="component" value="Unassembled WGS sequence"/>
</dbReference>
<dbReference type="CDD" id="cd02440">
    <property type="entry name" value="AdoMet_MTases"/>
    <property type="match status" value="1"/>
</dbReference>
<dbReference type="PANTHER" id="PTHR43861:SF1">
    <property type="entry name" value="TRANS-ACONITATE 2-METHYLTRANSFERASE"/>
    <property type="match status" value="1"/>
</dbReference>
<feature type="domain" description="Methyltransferase type 11" evidence="1">
    <location>
        <begin position="17"/>
        <end position="114"/>
    </location>
</feature>
<dbReference type="RefSeq" id="WP_209511606.1">
    <property type="nucleotide sequence ID" value="NZ_JAGGKS010000004.1"/>
</dbReference>
<dbReference type="Pfam" id="PF08241">
    <property type="entry name" value="Methyltransf_11"/>
    <property type="match status" value="1"/>
</dbReference>